<dbReference type="InterPro" id="IPR000195">
    <property type="entry name" value="Rab-GAP-TBC_dom"/>
</dbReference>
<feature type="region of interest" description="Disordered" evidence="3">
    <location>
        <begin position="1173"/>
        <end position="1197"/>
    </location>
</feature>
<feature type="compositionally biased region" description="Polar residues" evidence="3">
    <location>
        <begin position="1132"/>
        <end position="1149"/>
    </location>
</feature>
<feature type="domain" description="Rab-GAP TBC" evidence="4">
    <location>
        <begin position="507"/>
        <end position="695"/>
    </location>
</feature>
<dbReference type="FunFam" id="1.10.8.270:FF:000015">
    <property type="entry name" value="GTPase activating protein (Gyp2)"/>
    <property type="match status" value="1"/>
</dbReference>
<evidence type="ECO:0000313" key="6">
    <source>
        <dbReference type="EMBL" id="KAF0400956.1"/>
    </source>
</evidence>
<evidence type="ECO:0000259" key="5">
    <source>
        <dbReference type="PROSITE" id="PS50222"/>
    </source>
</evidence>
<dbReference type="SMART" id="SM00164">
    <property type="entry name" value="TBC"/>
    <property type="match status" value="1"/>
</dbReference>
<feature type="region of interest" description="Disordered" evidence="3">
    <location>
        <begin position="1126"/>
        <end position="1154"/>
    </location>
</feature>
<dbReference type="PANTHER" id="PTHR47219">
    <property type="entry name" value="RAB GTPASE-ACTIVATING PROTEIN 1-LIKE"/>
    <property type="match status" value="1"/>
</dbReference>
<dbReference type="InterPro" id="IPR018247">
    <property type="entry name" value="EF_Hand_1_Ca_BS"/>
</dbReference>
<dbReference type="AlphaFoldDB" id="A0A8H3X2W1"/>
<dbReference type="PANTHER" id="PTHR47219:SF20">
    <property type="entry name" value="TBC1 DOMAIN FAMILY MEMBER 2B"/>
    <property type="match status" value="1"/>
</dbReference>
<dbReference type="SUPFAM" id="SSF47473">
    <property type="entry name" value="EF-hand"/>
    <property type="match status" value="1"/>
</dbReference>
<proteinExistence type="predicted"/>
<feature type="domain" description="EF-hand" evidence="5">
    <location>
        <begin position="913"/>
        <end position="948"/>
    </location>
</feature>
<gene>
    <name evidence="6" type="ORF">F8M41_009490</name>
</gene>
<sequence length="1197" mass="137424">MSSHIDPPRGVFTLPTPCESSNPFWEVIKLSTSKHFILQRTIASSSNNNTILRGVFSTIHNVLDTNASPFRILFQPEINGHSMQVAVSKSQKVIEDAWKWIEDNLDKGLLKLDNVAEKVEFVVTKINSLVTRQDRGTDEVSEDQEIRNASRTFRQVFNLASTERLVSFYSCAYRGIQQGWMYISENYLGFHSVILGMETKLFIELKDIQSLVKEKSKRGIVSDSIKIITKDGNEHFFSNLFHRDQTYDLLVQLTNLSMERILKNATLEPAPGFIYDIENFGESLRPNTPLTPDPPLSPMIPPLKKNLEDQKRDKEFQILYNLPITEHLMQECTCEFVMPETKEVYVGKLQLSEGYLTFESTDKKPCSLVLPLYTVQRVERLYSKTHAFALSISNWHKMKLLFQINMPKTSIEKFCMVLRDNLKDQVRLMKSLKSFLNTCFSETLLSDSKKEESSSLVGLGLAFGFPGDVKKQRDRYKTKLWTEYMQSNGRNLTLIKLPDFQKLVRAGLPNRLRGEMWELCSGAMYLRFINEGLYDKLHQDYSGKSSISTEEIEKDLNRSLPEYPAYQKPEGINRLRRVLTAYSWKDPELGYCQAMNIVVSALLIYMSEEQAFWILSVLCDKMLPGYYSTSMYGAILDQKIFDHYVQMKMPSLYSHFQSVDVQLTVACFPWFLSLYINSMPLNYAFRVLDCFFMEGPKILFQIGLAILKVNKKELLGITDDGAFINVLKNYFSTLDKPAHPDNKNPKIREITKFNELMVVASKEFESITTESLIELRKTYQLKVVHNIESFTKRSIIRNLQNTLKFSKEDISIIYDKFSTAQFYGKQKNDSRNDSRMNLSTFYSFLGSIADWAKLDDDELINNNNDTVLRDNQGHRVVGYKIINKLFEYFDKSSSGGVSLQDVVLGLGEIKFGDILSRIELFFNLHDTNKDGYLSKEEILQMSESLLFIFRFRKDDENLGSVSNFTKSAFIKSYSEKPLNLDDSDTPSTEDDDDTVLSLPLFREVTLSDEYLENFFDTGFAATFQLVEPVEERQKGLGREIFNSLMTDGMKFASLFGKRTTDRRKTHNIYQSQSPMGSSLDVRSSSCLDVRTSSSRRDSDLWYRRRSNSHESPGLLVVTRSSSPDSFISIESGRSTSGVRRSLSPGSFISTEDDDDRFSIQEVERLLDEFHDESDAKSINGSIMSNHERDLTDDSTNG</sequence>
<evidence type="ECO:0000259" key="4">
    <source>
        <dbReference type="PROSITE" id="PS50086"/>
    </source>
</evidence>
<evidence type="ECO:0000313" key="7">
    <source>
        <dbReference type="Proteomes" id="UP000439903"/>
    </source>
</evidence>
<dbReference type="GO" id="GO:0005509">
    <property type="term" value="F:calcium ion binding"/>
    <property type="evidence" value="ECO:0007669"/>
    <property type="project" value="InterPro"/>
</dbReference>
<dbReference type="Gene3D" id="1.10.238.10">
    <property type="entry name" value="EF-hand"/>
    <property type="match status" value="1"/>
</dbReference>
<evidence type="ECO:0000256" key="2">
    <source>
        <dbReference type="ARBA" id="ARBA00022837"/>
    </source>
</evidence>
<keyword evidence="7" id="KW-1185">Reference proteome</keyword>
<dbReference type="InterPro" id="IPR002048">
    <property type="entry name" value="EF_hand_dom"/>
</dbReference>
<dbReference type="InterPro" id="IPR050302">
    <property type="entry name" value="Rab_GAP_TBC_domain"/>
</dbReference>
<dbReference type="PROSITE" id="PS00018">
    <property type="entry name" value="EF_HAND_1"/>
    <property type="match status" value="1"/>
</dbReference>
<dbReference type="InterPro" id="IPR011993">
    <property type="entry name" value="PH-like_dom_sf"/>
</dbReference>
<dbReference type="PROSITE" id="PS50222">
    <property type="entry name" value="EF_HAND_2"/>
    <property type="match status" value="1"/>
</dbReference>
<protein>
    <submittedName>
        <fullName evidence="6">TBC-domain-containing protein</fullName>
    </submittedName>
</protein>
<accession>A0A8H3X2W1</accession>
<dbReference type="Proteomes" id="UP000439903">
    <property type="component" value="Unassembled WGS sequence"/>
</dbReference>
<name>A0A8H3X2W1_GIGMA</name>
<keyword evidence="2" id="KW-0106">Calcium</keyword>
<dbReference type="Gene3D" id="1.10.8.270">
    <property type="entry name" value="putative rabgap domain of human tbc1 domain family member 14 like domains"/>
    <property type="match status" value="1"/>
</dbReference>
<organism evidence="6 7">
    <name type="scientific">Gigaspora margarita</name>
    <dbReference type="NCBI Taxonomy" id="4874"/>
    <lineage>
        <taxon>Eukaryota</taxon>
        <taxon>Fungi</taxon>
        <taxon>Fungi incertae sedis</taxon>
        <taxon>Mucoromycota</taxon>
        <taxon>Glomeromycotina</taxon>
        <taxon>Glomeromycetes</taxon>
        <taxon>Diversisporales</taxon>
        <taxon>Gigasporaceae</taxon>
        <taxon>Gigaspora</taxon>
    </lineage>
</organism>
<dbReference type="Pfam" id="PF00566">
    <property type="entry name" value="RabGAP-TBC"/>
    <property type="match status" value="1"/>
</dbReference>
<evidence type="ECO:0000256" key="3">
    <source>
        <dbReference type="SAM" id="MobiDB-lite"/>
    </source>
</evidence>
<dbReference type="EMBL" id="WTPW01002026">
    <property type="protein sequence ID" value="KAF0400956.1"/>
    <property type="molecule type" value="Genomic_DNA"/>
</dbReference>
<dbReference type="OrthoDB" id="17687at2759"/>
<keyword evidence="1" id="KW-0343">GTPase activation</keyword>
<dbReference type="Gene3D" id="1.10.472.80">
    <property type="entry name" value="Ypt/Rab-GAP domain of gyp1p, domain 3"/>
    <property type="match status" value="1"/>
</dbReference>
<dbReference type="InterPro" id="IPR011992">
    <property type="entry name" value="EF-hand-dom_pair"/>
</dbReference>
<dbReference type="GO" id="GO:0005096">
    <property type="term" value="F:GTPase activator activity"/>
    <property type="evidence" value="ECO:0007669"/>
    <property type="project" value="UniProtKB-KW"/>
</dbReference>
<dbReference type="GO" id="GO:0031267">
    <property type="term" value="F:small GTPase binding"/>
    <property type="evidence" value="ECO:0007669"/>
    <property type="project" value="TreeGrafter"/>
</dbReference>
<dbReference type="PROSITE" id="PS50086">
    <property type="entry name" value="TBC_RABGAP"/>
    <property type="match status" value="1"/>
</dbReference>
<dbReference type="SMART" id="SM00054">
    <property type="entry name" value="EFh"/>
    <property type="match status" value="2"/>
</dbReference>
<dbReference type="SMART" id="SM00568">
    <property type="entry name" value="GRAM"/>
    <property type="match status" value="2"/>
</dbReference>
<dbReference type="Pfam" id="PF02893">
    <property type="entry name" value="GRAM"/>
    <property type="match status" value="2"/>
</dbReference>
<dbReference type="InterPro" id="IPR035969">
    <property type="entry name" value="Rab-GAP_TBC_sf"/>
</dbReference>
<reference evidence="6 7" key="1">
    <citation type="journal article" date="2019" name="Environ. Microbiol.">
        <title>At the nexus of three kingdoms: the genome of the mycorrhizal fungus Gigaspora margarita provides insights into plant, endobacterial and fungal interactions.</title>
        <authorList>
            <person name="Venice F."/>
            <person name="Ghignone S."/>
            <person name="Salvioli di Fossalunga A."/>
            <person name="Amselem J."/>
            <person name="Novero M."/>
            <person name="Xianan X."/>
            <person name="Sedzielewska Toro K."/>
            <person name="Morin E."/>
            <person name="Lipzen A."/>
            <person name="Grigoriev I.V."/>
            <person name="Henrissat B."/>
            <person name="Martin F.M."/>
            <person name="Bonfante P."/>
        </authorList>
    </citation>
    <scope>NUCLEOTIDE SEQUENCE [LARGE SCALE GENOMIC DNA]</scope>
    <source>
        <strain evidence="6 7">BEG34</strain>
    </source>
</reference>
<dbReference type="InterPro" id="IPR004182">
    <property type="entry name" value="GRAM"/>
</dbReference>
<evidence type="ECO:0000256" key="1">
    <source>
        <dbReference type="ARBA" id="ARBA00022468"/>
    </source>
</evidence>
<dbReference type="Gene3D" id="2.30.29.30">
    <property type="entry name" value="Pleckstrin-homology domain (PH domain)/Phosphotyrosine-binding domain (PTB)"/>
    <property type="match status" value="2"/>
</dbReference>
<dbReference type="SUPFAM" id="SSF47923">
    <property type="entry name" value="Ypt/Rab-GAP domain of gyp1p"/>
    <property type="match status" value="2"/>
</dbReference>
<comment type="caution">
    <text evidence="6">The sequence shown here is derived from an EMBL/GenBank/DDBJ whole genome shotgun (WGS) entry which is preliminary data.</text>
</comment>